<dbReference type="EMBL" id="VTPC01005950">
    <property type="protein sequence ID" value="KAF2895405.1"/>
    <property type="molecule type" value="Genomic_DNA"/>
</dbReference>
<keyword evidence="2" id="KW-1185">Reference proteome</keyword>
<proteinExistence type="predicted"/>
<protein>
    <submittedName>
        <fullName evidence="1">Uncharacterized protein</fullName>
    </submittedName>
</protein>
<reference evidence="1" key="1">
    <citation type="submission" date="2019-08" db="EMBL/GenBank/DDBJ databases">
        <title>The genome of the North American firefly Photinus pyralis.</title>
        <authorList>
            <consortium name="Photinus pyralis genome working group"/>
            <person name="Fallon T.R."/>
            <person name="Sander Lower S.E."/>
            <person name="Weng J.-K."/>
        </authorList>
    </citation>
    <scope>NUCLEOTIDE SEQUENCE</scope>
    <source>
        <strain evidence="1">TRF0915ILg1</strain>
        <tissue evidence="1">Whole body</tissue>
    </source>
</reference>
<organism evidence="1 2">
    <name type="scientific">Ignelater luminosus</name>
    <name type="common">Cucubano</name>
    <name type="synonym">Pyrophorus luminosus</name>
    <dbReference type="NCBI Taxonomy" id="2038154"/>
    <lineage>
        <taxon>Eukaryota</taxon>
        <taxon>Metazoa</taxon>
        <taxon>Ecdysozoa</taxon>
        <taxon>Arthropoda</taxon>
        <taxon>Hexapoda</taxon>
        <taxon>Insecta</taxon>
        <taxon>Pterygota</taxon>
        <taxon>Neoptera</taxon>
        <taxon>Endopterygota</taxon>
        <taxon>Coleoptera</taxon>
        <taxon>Polyphaga</taxon>
        <taxon>Elateriformia</taxon>
        <taxon>Elateroidea</taxon>
        <taxon>Elateridae</taxon>
        <taxon>Agrypninae</taxon>
        <taxon>Pyrophorini</taxon>
        <taxon>Ignelater</taxon>
    </lineage>
</organism>
<comment type="caution">
    <text evidence="1">The sequence shown here is derived from an EMBL/GenBank/DDBJ whole genome shotgun (WGS) entry which is preliminary data.</text>
</comment>
<evidence type="ECO:0000313" key="1">
    <source>
        <dbReference type="EMBL" id="KAF2895405.1"/>
    </source>
</evidence>
<dbReference type="AlphaFoldDB" id="A0A8K0D6D9"/>
<name>A0A8K0D6D9_IGNLU</name>
<sequence>MIIGILPGHSLALAMAWRRNEDLIHYRNGSVIMEREVNELCARVNVDLSNGGTRERVDQFQAYQAASNNREIRLREGMLVDGLCGCNPFADIEFSGARAARDAKRRNLKANATKRKVSLSALTTEELSKVVSIWDAILLKVCNKSCFTLSDTSWPGTRAKKVAAVYSTFRK</sequence>
<evidence type="ECO:0000313" key="2">
    <source>
        <dbReference type="Proteomes" id="UP000801492"/>
    </source>
</evidence>
<gene>
    <name evidence="1" type="ORF">ILUMI_10769</name>
</gene>
<dbReference type="OrthoDB" id="6758965at2759"/>
<accession>A0A8K0D6D9</accession>
<dbReference type="Proteomes" id="UP000801492">
    <property type="component" value="Unassembled WGS sequence"/>
</dbReference>